<evidence type="ECO:0000313" key="1">
    <source>
        <dbReference type="EMBL" id="AYC31267.1"/>
    </source>
</evidence>
<dbReference type="KEGG" id="pcav:D3880_02175"/>
<evidence type="ECO:0008006" key="3">
    <source>
        <dbReference type="Google" id="ProtNLM"/>
    </source>
</evidence>
<dbReference type="RefSeq" id="WP_119891900.1">
    <property type="nucleotide sequence ID" value="NZ_CP032419.1"/>
</dbReference>
<dbReference type="OrthoDB" id="5705747at2"/>
<dbReference type="EMBL" id="CP032419">
    <property type="protein sequence ID" value="AYC31267.1"/>
    <property type="molecule type" value="Genomic_DNA"/>
</dbReference>
<dbReference type="AlphaFoldDB" id="A0A385YZ68"/>
<proteinExistence type="predicted"/>
<keyword evidence="2" id="KW-1185">Reference proteome</keyword>
<name>A0A385YZ68_9PSED</name>
<reference evidence="2" key="1">
    <citation type="submission" date="2018-09" db="EMBL/GenBank/DDBJ databases">
        <authorList>
            <person name="Zhu H."/>
        </authorList>
    </citation>
    <scope>NUCLEOTIDE SEQUENCE [LARGE SCALE GENOMIC DNA]</scope>
    <source>
        <strain evidence="2">K2W31S-8</strain>
    </source>
</reference>
<dbReference type="Proteomes" id="UP000265560">
    <property type="component" value="Chromosome"/>
</dbReference>
<accession>A0A385YZ68</accession>
<protein>
    <recommendedName>
        <fullName evidence="3">Pyrroloquinoline quinone biosynthesis protein PqqE</fullName>
    </recommendedName>
</protein>
<organism evidence="1 2">
    <name type="scientific">Pseudomonas cavernae</name>
    <dbReference type="NCBI Taxonomy" id="2320867"/>
    <lineage>
        <taxon>Bacteria</taxon>
        <taxon>Pseudomonadati</taxon>
        <taxon>Pseudomonadota</taxon>
        <taxon>Gammaproteobacteria</taxon>
        <taxon>Pseudomonadales</taxon>
        <taxon>Pseudomonadaceae</taxon>
        <taxon>Pseudomonas</taxon>
    </lineage>
</organism>
<sequence length="81" mass="8461">MQISALTSGLNTWKSAQQRVDSAASNIASAGVPQSVASTASETDLVEQFVQLERGKLEAQAGAKLIKTSDEVLGTLLDTRA</sequence>
<gene>
    <name evidence="1" type="ORF">D3880_02175</name>
</gene>
<evidence type="ECO:0000313" key="2">
    <source>
        <dbReference type="Proteomes" id="UP000265560"/>
    </source>
</evidence>